<proteinExistence type="predicted"/>
<accession>A0A9Q1BIK5</accession>
<name>A0A9Q1BIK5_HOLLE</name>
<protein>
    <submittedName>
        <fullName evidence="1">Uncharacterized protein</fullName>
    </submittedName>
</protein>
<evidence type="ECO:0000313" key="1">
    <source>
        <dbReference type="EMBL" id="KAJ8027258.1"/>
    </source>
</evidence>
<evidence type="ECO:0000313" key="2">
    <source>
        <dbReference type="Proteomes" id="UP001152320"/>
    </source>
</evidence>
<organism evidence="1 2">
    <name type="scientific">Holothuria leucospilota</name>
    <name type="common">Black long sea cucumber</name>
    <name type="synonym">Mertensiothuria leucospilota</name>
    <dbReference type="NCBI Taxonomy" id="206669"/>
    <lineage>
        <taxon>Eukaryota</taxon>
        <taxon>Metazoa</taxon>
        <taxon>Echinodermata</taxon>
        <taxon>Eleutherozoa</taxon>
        <taxon>Echinozoa</taxon>
        <taxon>Holothuroidea</taxon>
        <taxon>Aspidochirotacea</taxon>
        <taxon>Aspidochirotida</taxon>
        <taxon>Holothuriidae</taxon>
        <taxon>Holothuria</taxon>
    </lineage>
</organism>
<dbReference type="EMBL" id="JAIZAY010000016">
    <property type="protein sequence ID" value="KAJ8027258.1"/>
    <property type="molecule type" value="Genomic_DNA"/>
</dbReference>
<gene>
    <name evidence="1" type="ORF">HOLleu_32357</name>
</gene>
<keyword evidence="2" id="KW-1185">Reference proteome</keyword>
<dbReference type="AlphaFoldDB" id="A0A9Q1BIK5"/>
<comment type="caution">
    <text evidence="1">The sequence shown here is derived from an EMBL/GenBank/DDBJ whole genome shotgun (WGS) entry which is preliminary data.</text>
</comment>
<sequence length="114" mass="12858">MLTCIVSGFYSLLETSSRNTTQWAKLIGCICQWVHPRKEMESTFCYNSLASKTKACHVSSTRLRISLRQKENPRFGFHDPRFPAGDPSLLSSLWVPTPTGELATPFGQILRLPL</sequence>
<dbReference type="Proteomes" id="UP001152320">
    <property type="component" value="Chromosome 16"/>
</dbReference>
<reference evidence="1" key="1">
    <citation type="submission" date="2021-10" db="EMBL/GenBank/DDBJ databases">
        <title>Tropical sea cucumber genome reveals ecological adaptation and Cuvierian tubules defense mechanism.</title>
        <authorList>
            <person name="Chen T."/>
        </authorList>
    </citation>
    <scope>NUCLEOTIDE SEQUENCE</scope>
    <source>
        <strain evidence="1">Nanhai2018</strain>
        <tissue evidence="1">Muscle</tissue>
    </source>
</reference>